<proteinExistence type="predicted"/>
<sequence>MSKKRPALLTSVQIIEEMDREVANDDSDNMVPEDSLPPSPERGTDIDKETLDVTEDEDFSARDRFPSMPPFLAASGVQYTCTAFRNPVSARHLCVWNNTFCVLPRDLVAASKELKQGELTFRCKQNVLLLSFPDKRVINMISTIHTAETPTEPLVHSLPGLRIFCRFRRFFSSALLVLLHCLLGADRGDNE</sequence>
<evidence type="ECO:0000313" key="3">
    <source>
        <dbReference type="Proteomes" id="UP001148838"/>
    </source>
</evidence>
<feature type="compositionally biased region" description="Basic and acidic residues" evidence="1">
    <location>
        <begin position="42"/>
        <end position="51"/>
    </location>
</feature>
<keyword evidence="3" id="KW-1185">Reference proteome</keyword>
<gene>
    <name evidence="2" type="ORF">ANN_26554</name>
</gene>
<reference evidence="2 3" key="1">
    <citation type="journal article" date="2022" name="Allergy">
        <title>Genome assembly and annotation of Periplaneta americana reveal a comprehensive cockroach allergen profile.</title>
        <authorList>
            <person name="Wang L."/>
            <person name="Xiong Q."/>
            <person name="Saelim N."/>
            <person name="Wang L."/>
            <person name="Nong W."/>
            <person name="Wan A.T."/>
            <person name="Shi M."/>
            <person name="Liu X."/>
            <person name="Cao Q."/>
            <person name="Hui J.H.L."/>
            <person name="Sookrung N."/>
            <person name="Leung T.F."/>
            <person name="Tungtrongchitr A."/>
            <person name="Tsui S.K.W."/>
        </authorList>
    </citation>
    <scope>NUCLEOTIDE SEQUENCE [LARGE SCALE GENOMIC DNA]</scope>
    <source>
        <strain evidence="2">PWHHKU_190912</strain>
    </source>
</reference>
<accession>A0ABQ8RYP4</accession>
<dbReference type="EMBL" id="JAJSOF020000039">
    <property type="protein sequence ID" value="KAJ4426755.1"/>
    <property type="molecule type" value="Genomic_DNA"/>
</dbReference>
<name>A0ABQ8RYP4_PERAM</name>
<evidence type="ECO:0000313" key="2">
    <source>
        <dbReference type="EMBL" id="KAJ4426755.1"/>
    </source>
</evidence>
<comment type="caution">
    <text evidence="2">The sequence shown here is derived from an EMBL/GenBank/DDBJ whole genome shotgun (WGS) entry which is preliminary data.</text>
</comment>
<organism evidence="2 3">
    <name type="scientific">Periplaneta americana</name>
    <name type="common">American cockroach</name>
    <name type="synonym">Blatta americana</name>
    <dbReference type="NCBI Taxonomy" id="6978"/>
    <lineage>
        <taxon>Eukaryota</taxon>
        <taxon>Metazoa</taxon>
        <taxon>Ecdysozoa</taxon>
        <taxon>Arthropoda</taxon>
        <taxon>Hexapoda</taxon>
        <taxon>Insecta</taxon>
        <taxon>Pterygota</taxon>
        <taxon>Neoptera</taxon>
        <taxon>Polyneoptera</taxon>
        <taxon>Dictyoptera</taxon>
        <taxon>Blattodea</taxon>
        <taxon>Blattoidea</taxon>
        <taxon>Blattidae</taxon>
        <taxon>Blattinae</taxon>
        <taxon>Periplaneta</taxon>
    </lineage>
</organism>
<dbReference type="Proteomes" id="UP001148838">
    <property type="component" value="Unassembled WGS sequence"/>
</dbReference>
<protein>
    <submittedName>
        <fullName evidence="2">Uncharacterized protein</fullName>
    </submittedName>
</protein>
<feature type="compositionally biased region" description="Acidic residues" evidence="1">
    <location>
        <begin position="19"/>
        <end position="28"/>
    </location>
</feature>
<evidence type="ECO:0000256" key="1">
    <source>
        <dbReference type="SAM" id="MobiDB-lite"/>
    </source>
</evidence>
<feature type="region of interest" description="Disordered" evidence="1">
    <location>
        <begin position="19"/>
        <end position="51"/>
    </location>
</feature>